<evidence type="ECO:0000313" key="2">
    <source>
        <dbReference type="Proteomes" id="UP000650466"/>
    </source>
</evidence>
<dbReference type="AlphaFoldDB" id="A0A926KMR2"/>
<proteinExistence type="predicted"/>
<comment type="caution">
    <text evidence="1">The sequence shown here is derived from an EMBL/GenBank/DDBJ whole genome shotgun (WGS) entry which is preliminary data.</text>
</comment>
<evidence type="ECO:0000313" key="1">
    <source>
        <dbReference type="EMBL" id="MBD0380689.1"/>
    </source>
</evidence>
<name>A0A926KMR2_9BACL</name>
<organism evidence="1 2">
    <name type="scientific">Paenibacillus sedimenti</name>
    <dbReference type="NCBI Taxonomy" id="2770274"/>
    <lineage>
        <taxon>Bacteria</taxon>
        <taxon>Bacillati</taxon>
        <taxon>Bacillota</taxon>
        <taxon>Bacilli</taxon>
        <taxon>Bacillales</taxon>
        <taxon>Paenibacillaceae</taxon>
        <taxon>Paenibacillus</taxon>
    </lineage>
</organism>
<keyword evidence="2" id="KW-1185">Reference proteome</keyword>
<sequence length="88" mass="10219">MAYDPQVVDAKMVSDNKKNGLFEIVVVLKDRNQCRLFFERDPETGVGKVTNLNRLLKEPCPICRKDYLCNCLDRYKQTIADQAMSYIK</sequence>
<dbReference type="RefSeq" id="WP_188174468.1">
    <property type="nucleotide sequence ID" value="NZ_JACVVD010000003.1"/>
</dbReference>
<gene>
    <name evidence="1" type="ORF">ICC18_11230</name>
</gene>
<dbReference type="Proteomes" id="UP000650466">
    <property type="component" value="Unassembled WGS sequence"/>
</dbReference>
<protein>
    <submittedName>
        <fullName evidence="1">Uncharacterized protein</fullName>
    </submittedName>
</protein>
<accession>A0A926KMR2</accession>
<dbReference type="EMBL" id="JACVVD010000003">
    <property type="protein sequence ID" value="MBD0380689.1"/>
    <property type="molecule type" value="Genomic_DNA"/>
</dbReference>
<reference evidence="1" key="1">
    <citation type="submission" date="2020-09" db="EMBL/GenBank/DDBJ databases">
        <title>Draft Genome Sequence of Paenibacillus sp. WST5.</title>
        <authorList>
            <person name="Bao Z."/>
        </authorList>
    </citation>
    <scope>NUCLEOTIDE SEQUENCE</scope>
    <source>
        <strain evidence="1">WST5</strain>
    </source>
</reference>